<evidence type="ECO:0000313" key="5">
    <source>
        <dbReference type="Proteomes" id="UP001159405"/>
    </source>
</evidence>
<feature type="zinc finger region" description="C3H1-type" evidence="1">
    <location>
        <begin position="575"/>
        <end position="603"/>
    </location>
</feature>
<feature type="region of interest" description="Disordered" evidence="2">
    <location>
        <begin position="214"/>
        <end position="233"/>
    </location>
</feature>
<feature type="domain" description="C3H1-type" evidence="3">
    <location>
        <begin position="658"/>
        <end position="685"/>
    </location>
</feature>
<feature type="zinc finger region" description="C3H1-type" evidence="1">
    <location>
        <begin position="607"/>
        <end position="630"/>
    </location>
</feature>
<accession>A0ABN8P9H9</accession>
<organism evidence="4 5">
    <name type="scientific">Porites lobata</name>
    <dbReference type="NCBI Taxonomy" id="104759"/>
    <lineage>
        <taxon>Eukaryota</taxon>
        <taxon>Metazoa</taxon>
        <taxon>Cnidaria</taxon>
        <taxon>Anthozoa</taxon>
        <taxon>Hexacorallia</taxon>
        <taxon>Scleractinia</taxon>
        <taxon>Fungiina</taxon>
        <taxon>Poritidae</taxon>
        <taxon>Porites</taxon>
    </lineage>
</organism>
<keyword evidence="5" id="KW-1185">Reference proteome</keyword>
<evidence type="ECO:0000256" key="1">
    <source>
        <dbReference type="PROSITE-ProRule" id="PRU00723"/>
    </source>
</evidence>
<feature type="compositionally biased region" description="Polar residues" evidence="2">
    <location>
        <begin position="159"/>
        <end position="169"/>
    </location>
</feature>
<proteinExistence type="predicted"/>
<gene>
    <name evidence="4" type="ORF">PLOB_00040302</name>
</gene>
<feature type="region of interest" description="Disordered" evidence="2">
    <location>
        <begin position="24"/>
        <end position="71"/>
    </location>
</feature>
<evidence type="ECO:0000313" key="4">
    <source>
        <dbReference type="EMBL" id="CAH3138766.1"/>
    </source>
</evidence>
<feature type="zinc finger region" description="C3H1-type" evidence="1">
    <location>
        <begin position="686"/>
        <end position="708"/>
    </location>
</feature>
<feature type="domain" description="C3H1-type" evidence="3">
    <location>
        <begin position="607"/>
        <end position="630"/>
    </location>
</feature>
<dbReference type="Gene3D" id="4.10.1000.10">
    <property type="entry name" value="Zinc finger, CCCH-type"/>
    <property type="match status" value="2"/>
</dbReference>
<keyword evidence="1" id="KW-0862">Zinc</keyword>
<dbReference type="PANTHER" id="PTHR46156">
    <property type="entry name" value="CCCH ZINGC FINGER"/>
    <property type="match status" value="1"/>
</dbReference>
<keyword evidence="1" id="KW-0479">Metal-binding</keyword>
<feature type="compositionally biased region" description="Basic and acidic residues" evidence="2">
    <location>
        <begin position="53"/>
        <end position="63"/>
    </location>
</feature>
<evidence type="ECO:0000256" key="2">
    <source>
        <dbReference type="SAM" id="MobiDB-lite"/>
    </source>
</evidence>
<feature type="region of interest" description="Disordered" evidence="2">
    <location>
        <begin position="158"/>
        <end position="185"/>
    </location>
</feature>
<dbReference type="InterPro" id="IPR000571">
    <property type="entry name" value="Znf_CCCH"/>
</dbReference>
<feature type="domain" description="C3H1-type" evidence="3">
    <location>
        <begin position="575"/>
        <end position="603"/>
    </location>
</feature>
<keyword evidence="1" id="KW-0863">Zinc-finger</keyword>
<name>A0ABN8P9H9_9CNID</name>
<dbReference type="PROSITE" id="PS50103">
    <property type="entry name" value="ZF_C3H1"/>
    <property type="match status" value="5"/>
</dbReference>
<sequence length="786" mass="87039">MADNSAKLKAEIAYLTNLIKSHKQTAPINGSKRQTSSIMHFSNNNSKRSFSWQRREQPAKEKQSAVTQSLSHVQDKTAVTKSSLSLDRRKMVARTLGSAVSTPNSLKTQAIPGSSSLQPVLSTKATNSSVLKNNTARKQTVSSVSALEPTVPARMPTFVSHTSSSSPTKCNVKLAPSSPKQITGLSAKNPYVLNKKATSSVSSVKTVAQKSDLKWSKPGLTGPTVSADDSKSYSDSELYTKKSSLPSTTQPSSVSLSKGKSTALILHKAPSTSNVQGSFKWSKPSVTVTNLTGRRKSIKKPKLAKSKLKWTKPGIHTQTRLKRQVNPYVLRKGNLSSENRTQKQGIASSTAVTSYKMAKKTVNSKSNEGSRIWRAPTSLKLDRRKSQLSSKLLSRQSSAGFIERRQRAVLRDSSVVTRYSVVRSKRKQAPIKAQKLNKVVVIGGVPYKTSSNKLTKTKASSTTAEQRKKTSAPESQKRGKMSKTVTIQGEKFVMDSNGKTLHRVNKVPRRFSSSKQNQVLTGRRRSSNGCMTVLCTRTTLVKAKASNSQNQTLASRVLRRSIHNARLFHKNKKKPASEQYCMFYNRFGKCNKQDTCPYIHDPSKVAVCTKFLRGRCKNLDGSCPFSHKIDRDKMPVCQFFLRGTCSNDNCPYSHVNVSKKAEVCEDFLKGFCALGQQCNKKHILECEEFARTGKCSKGSKCKLMHRMRKSALRKRKTSTKEENTPKISKLDFTNDDGFLPLTASISDSGLSSAQEPLDNTTTDETKQMEEPLVIRPRFLRTKESEK</sequence>
<dbReference type="EMBL" id="CALNXK010000061">
    <property type="protein sequence ID" value="CAH3138766.1"/>
    <property type="molecule type" value="Genomic_DNA"/>
</dbReference>
<dbReference type="SMART" id="SM00356">
    <property type="entry name" value="ZnF_C3H1"/>
    <property type="match status" value="5"/>
</dbReference>
<dbReference type="PANTHER" id="PTHR46156:SF1">
    <property type="entry name" value="ZINC FINGER CCCH DOMAIN-CONTAINING PROTEIN 3"/>
    <property type="match status" value="1"/>
</dbReference>
<feature type="zinc finger region" description="C3H1-type" evidence="1">
    <location>
        <begin position="631"/>
        <end position="657"/>
    </location>
</feature>
<feature type="domain" description="C3H1-type" evidence="3">
    <location>
        <begin position="686"/>
        <end position="708"/>
    </location>
</feature>
<comment type="caution">
    <text evidence="4">The sequence shown here is derived from an EMBL/GenBank/DDBJ whole genome shotgun (WGS) entry which is preliminary data.</text>
</comment>
<feature type="compositionally biased region" description="Low complexity" evidence="2">
    <location>
        <begin position="450"/>
        <end position="463"/>
    </location>
</feature>
<feature type="region of interest" description="Disordered" evidence="2">
    <location>
        <begin position="450"/>
        <end position="489"/>
    </location>
</feature>
<feature type="region of interest" description="Disordered" evidence="2">
    <location>
        <begin position="743"/>
        <end position="786"/>
    </location>
</feature>
<protein>
    <recommendedName>
        <fullName evidence="3">C3H1-type domain-containing protein</fullName>
    </recommendedName>
</protein>
<feature type="compositionally biased region" description="Polar residues" evidence="2">
    <location>
        <begin position="24"/>
        <end position="52"/>
    </location>
</feature>
<feature type="zinc finger region" description="C3H1-type" evidence="1">
    <location>
        <begin position="658"/>
        <end position="685"/>
    </location>
</feature>
<evidence type="ECO:0000259" key="3">
    <source>
        <dbReference type="PROSITE" id="PS50103"/>
    </source>
</evidence>
<feature type="domain" description="C3H1-type" evidence="3">
    <location>
        <begin position="631"/>
        <end position="657"/>
    </location>
</feature>
<reference evidence="4 5" key="1">
    <citation type="submission" date="2022-05" db="EMBL/GenBank/DDBJ databases">
        <authorList>
            <consortium name="Genoscope - CEA"/>
            <person name="William W."/>
        </authorList>
    </citation>
    <scope>NUCLEOTIDE SEQUENCE [LARGE SCALE GENOMIC DNA]</scope>
</reference>
<feature type="compositionally biased region" description="Polar residues" evidence="2">
    <location>
        <begin position="743"/>
        <end position="762"/>
    </location>
</feature>
<dbReference type="Pfam" id="PF00642">
    <property type="entry name" value="zf-CCCH"/>
    <property type="match status" value="1"/>
</dbReference>
<dbReference type="Proteomes" id="UP001159405">
    <property type="component" value="Unassembled WGS sequence"/>
</dbReference>
<feature type="region of interest" description="Disordered" evidence="2">
    <location>
        <begin position="711"/>
        <end position="731"/>
    </location>
</feature>